<protein>
    <submittedName>
        <fullName evidence="3">Uncharacterized protein</fullName>
    </submittedName>
</protein>
<dbReference type="AlphaFoldDB" id="A0A319CX00"/>
<feature type="compositionally biased region" description="Basic and acidic residues" evidence="1">
    <location>
        <begin position="94"/>
        <end position="110"/>
    </location>
</feature>
<evidence type="ECO:0000313" key="2">
    <source>
        <dbReference type="EMBL" id="PYH87514.1"/>
    </source>
</evidence>
<dbReference type="EMBL" id="KZ826225">
    <property type="protein sequence ID" value="PYH87514.1"/>
    <property type="molecule type" value="Genomic_DNA"/>
</dbReference>
<feature type="compositionally biased region" description="Polar residues" evidence="1">
    <location>
        <begin position="79"/>
        <end position="93"/>
    </location>
</feature>
<dbReference type="Proteomes" id="UP000247810">
    <property type="component" value="Unassembled WGS sequence"/>
</dbReference>
<dbReference type="VEuPathDB" id="FungiDB:BO71DRAFT_180081"/>
<reference evidence="3 4" key="1">
    <citation type="submission" date="2018-02" db="EMBL/GenBank/DDBJ databases">
        <title>The genomes of Aspergillus section Nigri reveals drivers in fungal speciation.</title>
        <authorList>
            <consortium name="DOE Joint Genome Institute"/>
            <person name="Vesth T.C."/>
            <person name="Nybo J."/>
            <person name="Theobald S."/>
            <person name="Brandl J."/>
            <person name="Frisvad J.C."/>
            <person name="Nielsen K.F."/>
            <person name="Lyhne E.K."/>
            <person name="Kogle M.E."/>
            <person name="Kuo A."/>
            <person name="Riley R."/>
            <person name="Clum A."/>
            <person name="Nolan M."/>
            <person name="Lipzen A."/>
            <person name="Salamov A."/>
            <person name="Henrissat B."/>
            <person name="Wiebenga A."/>
            <person name="De vries R.P."/>
            <person name="Grigoriev I.V."/>
            <person name="Mortensen U.H."/>
            <person name="Andersen M.R."/>
            <person name="Baker S.E."/>
        </authorList>
    </citation>
    <scope>NUCLEOTIDE SEQUENCE [LARGE SCALE GENOMIC DNA]</scope>
    <source>
        <strain evidence="3 4">CBS 707.79</strain>
    </source>
</reference>
<evidence type="ECO:0000256" key="1">
    <source>
        <dbReference type="SAM" id="MobiDB-lite"/>
    </source>
</evidence>
<keyword evidence="4" id="KW-1185">Reference proteome</keyword>
<name>A0A319CX00_9EURO</name>
<gene>
    <name evidence="3" type="ORF">BO71DRAFT_113942</name>
    <name evidence="2" type="ORF">BO71DRAFT_180081</name>
</gene>
<evidence type="ECO:0000313" key="3">
    <source>
        <dbReference type="EMBL" id="PYH89189.1"/>
    </source>
</evidence>
<dbReference type="EMBL" id="KZ826044">
    <property type="protein sequence ID" value="PYH89189.1"/>
    <property type="molecule type" value="Genomic_DNA"/>
</dbReference>
<organism evidence="3 4">
    <name type="scientific">Aspergillus ellipticus CBS 707.79</name>
    <dbReference type="NCBI Taxonomy" id="1448320"/>
    <lineage>
        <taxon>Eukaryota</taxon>
        <taxon>Fungi</taxon>
        <taxon>Dikarya</taxon>
        <taxon>Ascomycota</taxon>
        <taxon>Pezizomycotina</taxon>
        <taxon>Eurotiomycetes</taxon>
        <taxon>Eurotiomycetidae</taxon>
        <taxon>Eurotiales</taxon>
        <taxon>Aspergillaceae</taxon>
        <taxon>Aspergillus</taxon>
        <taxon>Aspergillus subgen. Circumdati</taxon>
    </lineage>
</organism>
<dbReference type="VEuPathDB" id="FungiDB:BO71DRAFT_113942"/>
<evidence type="ECO:0000313" key="4">
    <source>
        <dbReference type="Proteomes" id="UP000247810"/>
    </source>
</evidence>
<proteinExistence type="predicted"/>
<accession>A0A319CX00</accession>
<sequence>MGCGLPLGVGFGDLESTTHLTPYLITCTIHGSTSVDPQATRPTFQRVRIRIDWPWETGSRNRIIDLDPRKARAVQMLTDQGKTPLTAASTSRASNDRILRKNPIDIGHDR</sequence>
<feature type="region of interest" description="Disordered" evidence="1">
    <location>
        <begin position="79"/>
        <end position="110"/>
    </location>
</feature>